<dbReference type="InterPro" id="IPR036397">
    <property type="entry name" value="RNaseH_sf"/>
</dbReference>
<dbReference type="Gene3D" id="3.30.420.10">
    <property type="entry name" value="Ribonuclease H-like superfamily/Ribonuclease H"/>
    <property type="match status" value="1"/>
</dbReference>
<gene>
    <name evidence="1" type="ORF">AVEN_111305_1</name>
</gene>
<protein>
    <submittedName>
        <fullName evidence="1">Uncharacterized protein</fullName>
    </submittedName>
</protein>
<accession>A0A4Y2GH68</accession>
<sequence>MDRHYWVKAHIGIVGNEKADGLSKAGTEKNELDFNVGIPKSWIKSRLIEMAHQNRQERWENSLEARYTFELIPKIDFKRCMDTFLPKPTI</sequence>
<evidence type="ECO:0000313" key="2">
    <source>
        <dbReference type="Proteomes" id="UP000499080"/>
    </source>
</evidence>
<keyword evidence="2" id="KW-1185">Reference proteome</keyword>
<reference evidence="1 2" key="1">
    <citation type="journal article" date="2019" name="Sci. Rep.">
        <title>Orb-weaving spider Araneus ventricosus genome elucidates the spidroin gene catalogue.</title>
        <authorList>
            <person name="Kono N."/>
            <person name="Nakamura H."/>
            <person name="Ohtoshi R."/>
            <person name="Moran D.A.P."/>
            <person name="Shinohara A."/>
            <person name="Yoshida Y."/>
            <person name="Fujiwara M."/>
            <person name="Mori M."/>
            <person name="Tomita M."/>
            <person name="Arakawa K."/>
        </authorList>
    </citation>
    <scope>NUCLEOTIDE SEQUENCE [LARGE SCALE GENOMIC DNA]</scope>
</reference>
<proteinExistence type="predicted"/>
<evidence type="ECO:0000313" key="1">
    <source>
        <dbReference type="EMBL" id="GBM52950.1"/>
    </source>
</evidence>
<name>A0A4Y2GH68_ARAVE</name>
<dbReference type="OrthoDB" id="8058917at2759"/>
<dbReference type="EMBL" id="BGPR01001401">
    <property type="protein sequence ID" value="GBM52950.1"/>
    <property type="molecule type" value="Genomic_DNA"/>
</dbReference>
<dbReference type="GO" id="GO:0003676">
    <property type="term" value="F:nucleic acid binding"/>
    <property type="evidence" value="ECO:0007669"/>
    <property type="project" value="InterPro"/>
</dbReference>
<comment type="caution">
    <text evidence="1">The sequence shown here is derived from an EMBL/GenBank/DDBJ whole genome shotgun (WGS) entry which is preliminary data.</text>
</comment>
<dbReference type="Proteomes" id="UP000499080">
    <property type="component" value="Unassembled WGS sequence"/>
</dbReference>
<organism evidence="1 2">
    <name type="scientific">Araneus ventricosus</name>
    <name type="common">Orbweaver spider</name>
    <name type="synonym">Epeira ventricosa</name>
    <dbReference type="NCBI Taxonomy" id="182803"/>
    <lineage>
        <taxon>Eukaryota</taxon>
        <taxon>Metazoa</taxon>
        <taxon>Ecdysozoa</taxon>
        <taxon>Arthropoda</taxon>
        <taxon>Chelicerata</taxon>
        <taxon>Arachnida</taxon>
        <taxon>Araneae</taxon>
        <taxon>Araneomorphae</taxon>
        <taxon>Entelegynae</taxon>
        <taxon>Araneoidea</taxon>
        <taxon>Araneidae</taxon>
        <taxon>Araneus</taxon>
    </lineage>
</organism>
<dbReference type="AlphaFoldDB" id="A0A4Y2GH68"/>